<dbReference type="AlphaFoldDB" id="A0A1Y3B2K1"/>
<comment type="caution">
    <text evidence="1">The sequence shown here is derived from an EMBL/GenBank/DDBJ whole genome shotgun (WGS) entry which is preliminary data.</text>
</comment>
<evidence type="ECO:0000313" key="2">
    <source>
        <dbReference type="Proteomes" id="UP000194236"/>
    </source>
</evidence>
<name>A0A1Y3B2K1_EURMA</name>
<accession>A0A1Y3B2K1</accession>
<evidence type="ECO:0000313" key="1">
    <source>
        <dbReference type="EMBL" id="OTF75060.1"/>
    </source>
</evidence>
<protein>
    <submittedName>
        <fullName evidence="1">Uncharacterized protein</fullName>
    </submittedName>
</protein>
<proteinExistence type="predicted"/>
<sequence>MNNNNAATASLLNGVNLSNNHGHGHNLYSALGASYHLTNGSGSNSLLGGSPIPSPLVASPGSNHNNNTQSYAYAAALKRVESSAMKCDSFSLDDL</sequence>
<gene>
    <name evidence="1" type="ORF">BLA29_004102</name>
</gene>
<dbReference type="EMBL" id="MUJZ01043887">
    <property type="protein sequence ID" value="OTF75060.1"/>
    <property type="molecule type" value="Genomic_DNA"/>
</dbReference>
<reference evidence="1 2" key="1">
    <citation type="submission" date="2017-03" db="EMBL/GenBank/DDBJ databases">
        <title>Genome Survey of Euroglyphus maynei.</title>
        <authorList>
            <person name="Arlian L.G."/>
            <person name="Morgan M.S."/>
            <person name="Rider S.D."/>
        </authorList>
    </citation>
    <scope>NUCLEOTIDE SEQUENCE [LARGE SCALE GENOMIC DNA]</scope>
    <source>
        <strain evidence="1">Arlian Lab</strain>
        <tissue evidence="1">Whole body</tissue>
    </source>
</reference>
<dbReference type="Proteomes" id="UP000194236">
    <property type="component" value="Unassembled WGS sequence"/>
</dbReference>
<keyword evidence="2" id="KW-1185">Reference proteome</keyword>
<organism evidence="1 2">
    <name type="scientific">Euroglyphus maynei</name>
    <name type="common">Mayne's house dust mite</name>
    <dbReference type="NCBI Taxonomy" id="6958"/>
    <lineage>
        <taxon>Eukaryota</taxon>
        <taxon>Metazoa</taxon>
        <taxon>Ecdysozoa</taxon>
        <taxon>Arthropoda</taxon>
        <taxon>Chelicerata</taxon>
        <taxon>Arachnida</taxon>
        <taxon>Acari</taxon>
        <taxon>Acariformes</taxon>
        <taxon>Sarcoptiformes</taxon>
        <taxon>Astigmata</taxon>
        <taxon>Psoroptidia</taxon>
        <taxon>Analgoidea</taxon>
        <taxon>Pyroglyphidae</taxon>
        <taxon>Pyroglyphinae</taxon>
        <taxon>Euroglyphus</taxon>
    </lineage>
</organism>